<feature type="region of interest" description="Disordered" evidence="1">
    <location>
        <begin position="97"/>
        <end position="128"/>
    </location>
</feature>
<sequence>MHPPALAPTCLLRGGASRGIRKTLNDKALYFEQRKLETEGRSQIQTYPVPAVPAYPILALTWNPPIPASEVQNPAKAITRGHPPTASARQAISLTKRSIQRSTQHLPSEFEISEMPQNPGSEQNYGMA</sequence>
<reference evidence="2" key="1">
    <citation type="submission" date="2022-11" db="EMBL/GenBank/DDBJ databases">
        <authorList>
            <person name="Petersen C."/>
        </authorList>
    </citation>
    <scope>NUCLEOTIDE SEQUENCE</scope>
    <source>
        <strain evidence="2">IBT 22155</strain>
    </source>
</reference>
<comment type="caution">
    <text evidence="2">The sequence shown here is derived from an EMBL/GenBank/DDBJ whole genome shotgun (WGS) entry which is preliminary data.</text>
</comment>
<evidence type="ECO:0000256" key="1">
    <source>
        <dbReference type="SAM" id="MobiDB-lite"/>
    </source>
</evidence>
<organism evidence="2 3">
    <name type="scientific">Penicillium bovifimosum</name>
    <dbReference type="NCBI Taxonomy" id="126998"/>
    <lineage>
        <taxon>Eukaryota</taxon>
        <taxon>Fungi</taxon>
        <taxon>Dikarya</taxon>
        <taxon>Ascomycota</taxon>
        <taxon>Pezizomycotina</taxon>
        <taxon>Eurotiomycetes</taxon>
        <taxon>Eurotiomycetidae</taxon>
        <taxon>Eurotiales</taxon>
        <taxon>Aspergillaceae</taxon>
        <taxon>Penicillium</taxon>
    </lineage>
</organism>
<proteinExistence type="predicted"/>
<name>A0A9W9HCG4_9EURO</name>
<dbReference type="RefSeq" id="XP_056525799.1">
    <property type="nucleotide sequence ID" value="XM_056663686.1"/>
</dbReference>
<dbReference type="EMBL" id="JAPQKL010000002">
    <property type="protein sequence ID" value="KAJ5144155.1"/>
    <property type="molecule type" value="Genomic_DNA"/>
</dbReference>
<evidence type="ECO:0000313" key="2">
    <source>
        <dbReference type="EMBL" id="KAJ5144155.1"/>
    </source>
</evidence>
<keyword evidence="3" id="KW-1185">Reference proteome</keyword>
<dbReference type="GeneID" id="81402856"/>
<protein>
    <submittedName>
        <fullName evidence="2">Uncharacterized protein</fullName>
    </submittedName>
</protein>
<evidence type="ECO:0000313" key="3">
    <source>
        <dbReference type="Proteomes" id="UP001149079"/>
    </source>
</evidence>
<feature type="compositionally biased region" description="Polar residues" evidence="1">
    <location>
        <begin position="115"/>
        <end position="128"/>
    </location>
</feature>
<accession>A0A9W9HCG4</accession>
<dbReference type="AlphaFoldDB" id="A0A9W9HCG4"/>
<feature type="compositionally biased region" description="Polar residues" evidence="1">
    <location>
        <begin position="97"/>
        <end position="106"/>
    </location>
</feature>
<dbReference type="Proteomes" id="UP001149079">
    <property type="component" value="Unassembled WGS sequence"/>
</dbReference>
<reference evidence="2" key="2">
    <citation type="journal article" date="2023" name="IMA Fungus">
        <title>Comparative genomic study of the Penicillium genus elucidates a diverse pangenome and 15 lateral gene transfer events.</title>
        <authorList>
            <person name="Petersen C."/>
            <person name="Sorensen T."/>
            <person name="Nielsen M.R."/>
            <person name="Sondergaard T.E."/>
            <person name="Sorensen J.L."/>
            <person name="Fitzpatrick D.A."/>
            <person name="Frisvad J.C."/>
            <person name="Nielsen K.L."/>
        </authorList>
    </citation>
    <scope>NUCLEOTIDE SEQUENCE</scope>
    <source>
        <strain evidence="2">IBT 22155</strain>
    </source>
</reference>
<gene>
    <name evidence="2" type="ORF">N7515_002942</name>
</gene>